<dbReference type="Pfam" id="PF03180">
    <property type="entry name" value="Lipoprotein_9"/>
    <property type="match status" value="1"/>
</dbReference>
<evidence type="ECO:0000313" key="7">
    <source>
        <dbReference type="EMBL" id="SDC35172.1"/>
    </source>
</evidence>
<organism evidence="7 8">
    <name type="scientific">Succiniclasticum ruminis</name>
    <dbReference type="NCBI Taxonomy" id="40841"/>
    <lineage>
        <taxon>Bacteria</taxon>
        <taxon>Bacillati</taxon>
        <taxon>Bacillota</taxon>
        <taxon>Negativicutes</taxon>
        <taxon>Acidaminococcales</taxon>
        <taxon>Acidaminococcaceae</taxon>
        <taxon>Succiniclasticum</taxon>
    </lineage>
</organism>
<dbReference type="RefSeq" id="WP_093730063.1">
    <property type="nucleotide sequence ID" value="NZ_FMYW01000005.1"/>
</dbReference>
<reference evidence="8" key="1">
    <citation type="submission" date="2016-10" db="EMBL/GenBank/DDBJ databases">
        <authorList>
            <person name="Varghese N."/>
            <person name="Submissions S."/>
        </authorList>
    </citation>
    <scope>NUCLEOTIDE SEQUENCE [LARGE SCALE GENOMIC DNA]</scope>
    <source>
        <strain evidence="8">DSM 11005</strain>
    </source>
</reference>
<proteinExistence type="inferred from homology"/>
<keyword evidence="8" id="KW-1185">Reference proteome</keyword>
<evidence type="ECO:0000256" key="5">
    <source>
        <dbReference type="ARBA" id="ARBA00023139"/>
    </source>
</evidence>
<evidence type="ECO:0000313" key="8">
    <source>
        <dbReference type="Proteomes" id="UP000198943"/>
    </source>
</evidence>
<dbReference type="SUPFAM" id="SSF53850">
    <property type="entry name" value="Periplasmic binding protein-like II"/>
    <property type="match status" value="1"/>
</dbReference>
<keyword evidence="4" id="KW-0472">Membrane</keyword>
<dbReference type="OrthoDB" id="9812878at2"/>
<keyword evidence="3" id="KW-0732">Signal</keyword>
<evidence type="ECO:0000256" key="6">
    <source>
        <dbReference type="ARBA" id="ARBA00023288"/>
    </source>
</evidence>
<evidence type="ECO:0000256" key="2">
    <source>
        <dbReference type="ARBA" id="ARBA00008973"/>
    </source>
</evidence>
<dbReference type="EMBL" id="FMYW01000005">
    <property type="protein sequence ID" value="SDC35172.1"/>
    <property type="molecule type" value="Genomic_DNA"/>
</dbReference>
<accession>A0A1G6KVP2</accession>
<name>A0A1G6KVP2_9FIRM</name>
<keyword evidence="5" id="KW-0564">Palmitate</keyword>
<sequence length="281" mass="31185">MNITKKAITVLLSITMLATIGCGSEEKKPAASAPVQKQELKYRVMPTATSDLFEAGVKPLLEKKGYKLTPVKIKDSIQREIALDEGNIDFHVDAHDAWIKAVNKSKGTHLVAVLPLPTVPTGIYAGKKTDLKQIADGDVIAIPNDASNLARSYQLLERLGWIKLDEKKDKDHVTGKDIVSNPKNLKFQEMKGPSINAIKTDVAFIILRGSDAYNAKLDFNTVLFAESSDSMKDSMRIALCVAEKNKDTSWVKDIIAAYKSPEFKEFTKKNGTFWILPKYMQ</sequence>
<dbReference type="InterPro" id="IPR004872">
    <property type="entry name" value="Lipoprotein_NlpA"/>
</dbReference>
<protein>
    <submittedName>
        <fullName evidence="7">D-methionine transport system substrate-binding protein</fullName>
    </submittedName>
</protein>
<dbReference type="PANTHER" id="PTHR30429">
    <property type="entry name" value="D-METHIONINE-BINDING LIPOPROTEIN METQ"/>
    <property type="match status" value="1"/>
</dbReference>
<dbReference type="Gene3D" id="3.40.190.10">
    <property type="entry name" value="Periplasmic binding protein-like II"/>
    <property type="match status" value="2"/>
</dbReference>
<evidence type="ECO:0000256" key="3">
    <source>
        <dbReference type="ARBA" id="ARBA00022729"/>
    </source>
</evidence>
<dbReference type="PROSITE" id="PS51257">
    <property type="entry name" value="PROKAR_LIPOPROTEIN"/>
    <property type="match status" value="1"/>
</dbReference>
<dbReference type="AlphaFoldDB" id="A0A1G6KVP2"/>
<gene>
    <name evidence="7" type="ORF">SAMN04487864_105134</name>
</gene>
<evidence type="ECO:0000256" key="4">
    <source>
        <dbReference type="ARBA" id="ARBA00023136"/>
    </source>
</evidence>
<evidence type="ECO:0000256" key="1">
    <source>
        <dbReference type="ARBA" id="ARBA00004635"/>
    </source>
</evidence>
<dbReference type="Proteomes" id="UP000198943">
    <property type="component" value="Unassembled WGS sequence"/>
</dbReference>
<dbReference type="GO" id="GO:0016020">
    <property type="term" value="C:membrane"/>
    <property type="evidence" value="ECO:0007669"/>
    <property type="project" value="UniProtKB-SubCell"/>
</dbReference>
<dbReference type="PANTHER" id="PTHR30429:SF0">
    <property type="entry name" value="METHIONINE-BINDING LIPOPROTEIN METQ"/>
    <property type="match status" value="1"/>
</dbReference>
<keyword evidence="6" id="KW-0449">Lipoprotein</keyword>
<comment type="similarity">
    <text evidence="2">Belongs to the NlpA lipoprotein family.</text>
</comment>
<comment type="subcellular location">
    <subcellularLocation>
        <location evidence="1">Membrane</location>
        <topology evidence="1">Lipid-anchor</topology>
    </subcellularLocation>
</comment>